<dbReference type="InterPro" id="IPR029039">
    <property type="entry name" value="Flavoprotein-like_sf"/>
</dbReference>
<feature type="transmembrane region" description="Helical" evidence="3">
    <location>
        <begin position="12"/>
        <end position="33"/>
    </location>
</feature>
<feature type="transmembrane region" description="Helical" evidence="3">
    <location>
        <begin position="130"/>
        <end position="151"/>
    </location>
</feature>
<keyword evidence="3" id="KW-0472">Membrane</keyword>
<dbReference type="EMBL" id="CP071869">
    <property type="protein sequence ID" value="QTE23825.1"/>
    <property type="molecule type" value="Genomic_DNA"/>
</dbReference>
<dbReference type="InterPro" id="IPR008254">
    <property type="entry name" value="Flavodoxin/NO_synth"/>
</dbReference>
<evidence type="ECO:0000259" key="5">
    <source>
        <dbReference type="PROSITE" id="PS51384"/>
    </source>
</evidence>
<dbReference type="AlphaFoldDB" id="A0A975CS72"/>
<evidence type="ECO:0000313" key="7">
    <source>
        <dbReference type="Proteomes" id="UP000663920"/>
    </source>
</evidence>
<dbReference type="Proteomes" id="UP000663920">
    <property type="component" value="Chromosome"/>
</dbReference>
<dbReference type="PRINTS" id="PR00371">
    <property type="entry name" value="FPNCR"/>
</dbReference>
<gene>
    <name evidence="6" type="ORF">J3359_06040</name>
</gene>
<dbReference type="GO" id="GO:0003958">
    <property type="term" value="F:NADPH-hemoprotein reductase activity"/>
    <property type="evidence" value="ECO:0007669"/>
    <property type="project" value="UniProtKB-EC"/>
</dbReference>
<dbReference type="Gene3D" id="2.40.30.10">
    <property type="entry name" value="Translation factors"/>
    <property type="match status" value="1"/>
</dbReference>
<dbReference type="GO" id="GO:0005829">
    <property type="term" value="C:cytosol"/>
    <property type="evidence" value="ECO:0007669"/>
    <property type="project" value="TreeGrafter"/>
</dbReference>
<dbReference type="InterPro" id="IPR001709">
    <property type="entry name" value="Flavoprot_Pyr_Nucl_cyt_Rdtase"/>
</dbReference>
<feature type="domain" description="FAD-binding FR-type" evidence="5">
    <location>
        <begin position="496"/>
        <end position="593"/>
    </location>
</feature>
<dbReference type="PRINTS" id="PR00369">
    <property type="entry name" value="FLAVODOXIN"/>
</dbReference>
<dbReference type="Gene3D" id="3.40.50.360">
    <property type="match status" value="1"/>
</dbReference>
<keyword evidence="3" id="KW-1133">Transmembrane helix</keyword>
<feature type="transmembrane region" description="Helical" evidence="3">
    <location>
        <begin position="172"/>
        <end position="195"/>
    </location>
</feature>
<dbReference type="RefSeq" id="WP_208079821.1">
    <property type="nucleotide sequence ID" value="NZ_CP071869.1"/>
</dbReference>
<dbReference type="InterPro" id="IPR017927">
    <property type="entry name" value="FAD-bd_FR_type"/>
</dbReference>
<keyword evidence="1" id="KW-0285">Flavoprotein</keyword>
<dbReference type="PANTHER" id="PTHR19384">
    <property type="entry name" value="NITRIC OXIDE SYNTHASE-RELATED"/>
    <property type="match status" value="1"/>
</dbReference>
<dbReference type="Pfam" id="PF03929">
    <property type="entry name" value="PepSY_TM"/>
    <property type="match status" value="1"/>
</dbReference>
<dbReference type="GO" id="GO:0010181">
    <property type="term" value="F:FMN binding"/>
    <property type="evidence" value="ECO:0007669"/>
    <property type="project" value="InterPro"/>
</dbReference>
<evidence type="ECO:0000259" key="4">
    <source>
        <dbReference type="PROSITE" id="PS50902"/>
    </source>
</evidence>
<evidence type="ECO:0000256" key="2">
    <source>
        <dbReference type="ARBA" id="ARBA00023797"/>
    </source>
</evidence>
<feature type="domain" description="Flavodoxin-like" evidence="4">
    <location>
        <begin position="342"/>
        <end position="477"/>
    </location>
</feature>
<dbReference type="SUPFAM" id="SSF52218">
    <property type="entry name" value="Flavoproteins"/>
    <property type="match status" value="1"/>
</dbReference>
<dbReference type="SUPFAM" id="SSF63380">
    <property type="entry name" value="Riboflavin synthase domain-like"/>
    <property type="match status" value="1"/>
</dbReference>
<protein>
    <recommendedName>
        <fullName evidence="2">NADPH--hemoprotein reductase</fullName>
        <ecNumber evidence="2">1.6.2.4</ecNumber>
    </recommendedName>
</protein>
<accession>A0A975CS72</accession>
<dbReference type="InterPro" id="IPR039261">
    <property type="entry name" value="FNR_nucleotide-bd"/>
</dbReference>
<name>A0A975CS72_9FLAO</name>
<dbReference type="GO" id="GO:0050660">
    <property type="term" value="F:flavin adenine dinucleotide binding"/>
    <property type="evidence" value="ECO:0007669"/>
    <property type="project" value="TreeGrafter"/>
</dbReference>
<dbReference type="InterPro" id="IPR001433">
    <property type="entry name" value="OxRdtase_FAD/NAD-bd"/>
</dbReference>
<dbReference type="InterPro" id="IPR017938">
    <property type="entry name" value="Riboflavin_synthase-like_b-brl"/>
</dbReference>
<dbReference type="PANTHER" id="PTHR19384:SF17">
    <property type="entry name" value="NADPH--CYTOCHROME P450 REDUCTASE"/>
    <property type="match status" value="1"/>
</dbReference>
<sequence>MTISIWRYSHLTLAISSALFIIIASVTGVILAFEPISDQLKPYEVVDISTLSISETIATLQKQYDEIIDIAVDENNFVSTSVITKEGKSETFYINPKTGLKIGEIIQKEPIFEFATNLHRSLFLKSTGRFLIGFVSFLLFLIGVTGVILIAKRQGGIRKFFSTIVKENGNQYYHIIIGRYALIPIIIITLTGVYLSLEKFSLLPKDTNYHQKTAQKAVTKNLKVTDFIIFETINLNELKKIEFPFSTDKEDYFFVKLRNKELAIHQYNGTIVSEKKIGFVTLGSYYSLLLHTGKGSILWSIILVLACFAILFFVFSGFSMTSNRRKKTVAIKNKTHETAAEYIILVGSETGSTFRFANAFKNALINAEKTVFLAALNSYKTYKNAKNIIIFTATYGDGDAPANANKFIKLIDTVQQHHLLKYTVVGFGSKEYPAFCKFAILVHASLQIHPKFIPELPLLKIDNQDINVFKKWVNEFENLTHCSLEIEEAELSESSKKEVEFNVLEKTNINKDDTFLISLQPKNKLKFVSGDVIAITPKNEHRSRLYSIAKMDKNILLSVKKHEFGVCSNYLEQLQKGDFVNGTIQQNHHFHFPKKVKEVILIANGTGIAPFLGMIQESKKTKIHLFWGGKTKHSFEVYHKFIVKALENKKLTSFTIGYSQEHKVKMYVQNLVEDKPELIIKTLQNEGCILICGSLKMQKGVEEAIDKIVKEKLNSSIEILKEKGLIKTDCY</sequence>
<dbReference type="PROSITE" id="PS50902">
    <property type="entry name" value="FLAVODOXIN_LIKE"/>
    <property type="match status" value="1"/>
</dbReference>
<dbReference type="Pfam" id="PF00175">
    <property type="entry name" value="NAD_binding_1"/>
    <property type="match status" value="1"/>
</dbReference>
<dbReference type="Pfam" id="PF00258">
    <property type="entry name" value="Flavodoxin_1"/>
    <property type="match status" value="1"/>
</dbReference>
<evidence type="ECO:0000313" key="6">
    <source>
        <dbReference type="EMBL" id="QTE23825.1"/>
    </source>
</evidence>
<evidence type="ECO:0000256" key="1">
    <source>
        <dbReference type="ARBA" id="ARBA00022630"/>
    </source>
</evidence>
<reference evidence="6 7" key="1">
    <citation type="submission" date="2021-03" db="EMBL/GenBank/DDBJ databases">
        <title>Complete genome of Polaribacter_sp.SM13.</title>
        <authorList>
            <person name="Jeong S.W."/>
            <person name="Bae J.W."/>
        </authorList>
    </citation>
    <scope>NUCLEOTIDE SEQUENCE [LARGE SCALE GENOMIC DNA]</scope>
    <source>
        <strain evidence="6 7">SM13</strain>
    </source>
</reference>
<proteinExistence type="predicted"/>
<dbReference type="PROSITE" id="PS51384">
    <property type="entry name" value="FAD_FR"/>
    <property type="match status" value="1"/>
</dbReference>
<dbReference type="Gene3D" id="3.40.50.80">
    <property type="entry name" value="Nucleotide-binding domain of ferredoxin-NADP reductase (FNR) module"/>
    <property type="match status" value="1"/>
</dbReference>
<dbReference type="SUPFAM" id="SSF52343">
    <property type="entry name" value="Ferredoxin reductase-like, C-terminal NADP-linked domain"/>
    <property type="match status" value="1"/>
</dbReference>
<dbReference type="InterPro" id="IPR001094">
    <property type="entry name" value="Flavdoxin-like"/>
</dbReference>
<keyword evidence="7" id="KW-1185">Reference proteome</keyword>
<evidence type="ECO:0000256" key="3">
    <source>
        <dbReference type="SAM" id="Phobius"/>
    </source>
</evidence>
<dbReference type="InterPro" id="IPR005625">
    <property type="entry name" value="PepSY-ass_TM"/>
</dbReference>
<organism evidence="6 7">
    <name type="scientific">Polaribacter cellanae</name>
    <dbReference type="NCBI Taxonomy" id="2818493"/>
    <lineage>
        <taxon>Bacteria</taxon>
        <taxon>Pseudomonadati</taxon>
        <taxon>Bacteroidota</taxon>
        <taxon>Flavobacteriia</taxon>
        <taxon>Flavobacteriales</taxon>
        <taxon>Flavobacteriaceae</taxon>
    </lineage>
</organism>
<feature type="transmembrane region" description="Helical" evidence="3">
    <location>
        <begin position="297"/>
        <end position="318"/>
    </location>
</feature>
<dbReference type="EC" id="1.6.2.4" evidence="2"/>
<keyword evidence="3" id="KW-0812">Transmembrane</keyword>
<dbReference type="KEGG" id="pcea:J3359_06040"/>